<dbReference type="InterPro" id="IPR043129">
    <property type="entry name" value="ATPase_NBD"/>
</dbReference>
<keyword evidence="4" id="KW-1185">Reference proteome</keyword>
<feature type="domain" description="Hydantoinase/oxoprolinase N-terminal" evidence="2">
    <location>
        <begin position="11"/>
        <end position="180"/>
    </location>
</feature>
<dbReference type="InterPro" id="IPR045079">
    <property type="entry name" value="Oxoprolinase-like"/>
</dbReference>
<dbReference type="PANTHER" id="PTHR11365">
    <property type="entry name" value="5-OXOPROLINASE RELATED"/>
    <property type="match status" value="1"/>
</dbReference>
<feature type="domain" description="Hydantoinase A/oxoprolinase" evidence="1">
    <location>
        <begin position="201"/>
        <end position="396"/>
    </location>
</feature>
<protein>
    <submittedName>
        <fullName evidence="3">Hydantoinase/oxoprolinase N-terminal domain-containing protein</fullName>
    </submittedName>
</protein>
<dbReference type="EMBL" id="JBITGY010000010">
    <property type="protein sequence ID" value="MFI6502811.1"/>
    <property type="molecule type" value="Genomic_DNA"/>
</dbReference>
<accession>A0ABW7Z468</accession>
<evidence type="ECO:0000313" key="3">
    <source>
        <dbReference type="EMBL" id="MFI6502811.1"/>
    </source>
</evidence>
<name>A0ABW7Z468_9ACTN</name>
<proteinExistence type="predicted"/>
<dbReference type="Pfam" id="PF05378">
    <property type="entry name" value="Hydant_A_N"/>
    <property type="match status" value="1"/>
</dbReference>
<evidence type="ECO:0000313" key="4">
    <source>
        <dbReference type="Proteomes" id="UP001612741"/>
    </source>
</evidence>
<evidence type="ECO:0000259" key="1">
    <source>
        <dbReference type="Pfam" id="PF01968"/>
    </source>
</evidence>
<dbReference type="SUPFAM" id="SSF53067">
    <property type="entry name" value="Actin-like ATPase domain"/>
    <property type="match status" value="2"/>
</dbReference>
<gene>
    <name evidence="3" type="ORF">ACIBG2_35905</name>
</gene>
<sequence>MSASDPRRDLKIGIDVGGTNTDAVVLDRSDAIVARTKQATTEDVTGGIRRALAVVLGELGERERHVGRIMLGTTHATNAVLQRRGLGRVAVIRLGAPAATAVAPLTTWPADLRAVVEAGSVMLGGGHFVDGWPIAPLDRDGIRRFLGSVAGRADAVAVTGVFSPASGEQEQEVAEIVREELGADVALSLSHEIGSLGLLERENATVLNAALYRAAGEVTRALDAVLAERGLDAAAFFAQNDGTLMALEYASRYPVLTIGSGPANSIRGAAFLSGVDDAIVVDVGGTSTDLGVLVRGFPRESSFATDIGGVRTNFRMPDILSVAVGGGTIVSGAPEAPVVGPVSVGYRITSEGLTFGGETPTLTDAGALAGRVALGDGERPAARIRALLEAALEVADTIIGDAVDQMSLGRRDRPVVAVGGGAFLVPDSVPGAAKVLRPDNADVANAVGAAIALVSGRWETLAPAGEGRRQAIEEASEKAVHRAVQAGADPESVQVVEITETPLSYLHEPAVRVNVKAAGRLGWL</sequence>
<dbReference type="InterPro" id="IPR008040">
    <property type="entry name" value="Hydant_A_N"/>
</dbReference>
<reference evidence="3 4" key="1">
    <citation type="submission" date="2024-10" db="EMBL/GenBank/DDBJ databases">
        <title>The Natural Products Discovery Center: Release of the First 8490 Sequenced Strains for Exploring Actinobacteria Biosynthetic Diversity.</title>
        <authorList>
            <person name="Kalkreuter E."/>
            <person name="Kautsar S.A."/>
            <person name="Yang D."/>
            <person name="Bader C.D."/>
            <person name="Teijaro C.N."/>
            <person name="Fluegel L."/>
            <person name="Davis C.M."/>
            <person name="Simpson J.R."/>
            <person name="Lauterbach L."/>
            <person name="Steele A.D."/>
            <person name="Gui C."/>
            <person name="Meng S."/>
            <person name="Li G."/>
            <person name="Viehrig K."/>
            <person name="Ye F."/>
            <person name="Su P."/>
            <person name="Kiefer A.F."/>
            <person name="Nichols A."/>
            <person name="Cepeda A.J."/>
            <person name="Yan W."/>
            <person name="Fan B."/>
            <person name="Jiang Y."/>
            <person name="Adhikari A."/>
            <person name="Zheng C.-J."/>
            <person name="Schuster L."/>
            <person name="Cowan T.M."/>
            <person name="Smanski M.J."/>
            <person name="Chevrette M.G."/>
            <person name="De Carvalho L.P.S."/>
            <person name="Shen B."/>
        </authorList>
    </citation>
    <scope>NUCLEOTIDE SEQUENCE [LARGE SCALE GENOMIC DNA]</scope>
    <source>
        <strain evidence="3 4">NPDC050545</strain>
    </source>
</reference>
<dbReference type="PANTHER" id="PTHR11365:SF10">
    <property type="entry name" value="HYDANTOINASE_OXOPROLINASE"/>
    <property type="match status" value="1"/>
</dbReference>
<dbReference type="RefSeq" id="WP_397088360.1">
    <property type="nucleotide sequence ID" value="NZ_JBITGY010000010.1"/>
</dbReference>
<organism evidence="3 4">
    <name type="scientific">Nonomuraea typhae</name>
    <dbReference type="NCBI Taxonomy" id="2603600"/>
    <lineage>
        <taxon>Bacteria</taxon>
        <taxon>Bacillati</taxon>
        <taxon>Actinomycetota</taxon>
        <taxon>Actinomycetes</taxon>
        <taxon>Streptosporangiales</taxon>
        <taxon>Streptosporangiaceae</taxon>
        <taxon>Nonomuraea</taxon>
    </lineage>
</organism>
<dbReference type="Gene3D" id="3.30.420.40">
    <property type="match status" value="1"/>
</dbReference>
<dbReference type="Pfam" id="PF01968">
    <property type="entry name" value="Hydantoinase_A"/>
    <property type="match status" value="1"/>
</dbReference>
<dbReference type="InterPro" id="IPR002821">
    <property type="entry name" value="Hydantoinase_A"/>
</dbReference>
<comment type="caution">
    <text evidence="3">The sequence shown here is derived from an EMBL/GenBank/DDBJ whole genome shotgun (WGS) entry which is preliminary data.</text>
</comment>
<evidence type="ECO:0000259" key="2">
    <source>
        <dbReference type="Pfam" id="PF05378"/>
    </source>
</evidence>
<dbReference type="Proteomes" id="UP001612741">
    <property type="component" value="Unassembled WGS sequence"/>
</dbReference>